<evidence type="ECO:0000256" key="8">
    <source>
        <dbReference type="SAM" id="Phobius"/>
    </source>
</evidence>
<keyword evidence="7 8" id="KW-0472">Membrane</keyword>
<evidence type="ECO:0000256" key="7">
    <source>
        <dbReference type="ARBA" id="ARBA00023136"/>
    </source>
</evidence>
<dbReference type="EMBL" id="JAVREK010000021">
    <property type="protein sequence ID" value="MDT0304094.1"/>
    <property type="molecule type" value="Genomic_DNA"/>
</dbReference>
<dbReference type="PANTHER" id="PTHR32024:SF1">
    <property type="entry name" value="KTR SYSTEM POTASSIUM UPTAKE PROTEIN B"/>
    <property type="match status" value="1"/>
</dbReference>
<feature type="transmembrane region" description="Helical" evidence="8">
    <location>
        <begin position="128"/>
        <end position="148"/>
    </location>
</feature>
<evidence type="ECO:0000256" key="5">
    <source>
        <dbReference type="ARBA" id="ARBA00022989"/>
    </source>
</evidence>
<organism evidence="9 10">
    <name type="scientific">Streptomonospora wellingtoniae</name>
    <dbReference type="NCBI Taxonomy" id="3075544"/>
    <lineage>
        <taxon>Bacteria</taxon>
        <taxon>Bacillati</taxon>
        <taxon>Actinomycetota</taxon>
        <taxon>Actinomycetes</taxon>
        <taxon>Streptosporangiales</taxon>
        <taxon>Nocardiopsidaceae</taxon>
        <taxon>Streptomonospora</taxon>
    </lineage>
</organism>
<evidence type="ECO:0000256" key="2">
    <source>
        <dbReference type="ARBA" id="ARBA00022448"/>
    </source>
</evidence>
<evidence type="ECO:0000256" key="6">
    <source>
        <dbReference type="ARBA" id="ARBA00023065"/>
    </source>
</evidence>
<dbReference type="InterPro" id="IPR003445">
    <property type="entry name" value="Cat_transpt"/>
</dbReference>
<gene>
    <name evidence="9" type="ORF">RM446_18410</name>
</gene>
<evidence type="ECO:0000313" key="9">
    <source>
        <dbReference type="EMBL" id="MDT0304094.1"/>
    </source>
</evidence>
<dbReference type="Proteomes" id="UP001183226">
    <property type="component" value="Unassembled WGS sequence"/>
</dbReference>
<keyword evidence="6" id="KW-0406">Ion transport</keyword>
<accession>A0ABU2KXS2</accession>
<feature type="transmembrane region" description="Helical" evidence="8">
    <location>
        <begin position="49"/>
        <end position="68"/>
    </location>
</feature>
<feature type="transmembrane region" description="Helical" evidence="8">
    <location>
        <begin position="16"/>
        <end position="37"/>
    </location>
</feature>
<keyword evidence="2" id="KW-0813">Transport</keyword>
<comment type="subcellular location">
    <subcellularLocation>
        <location evidence="1">Cell membrane</location>
        <topology evidence="1">Multi-pass membrane protein</topology>
    </subcellularLocation>
</comment>
<evidence type="ECO:0000313" key="10">
    <source>
        <dbReference type="Proteomes" id="UP001183226"/>
    </source>
</evidence>
<evidence type="ECO:0000256" key="4">
    <source>
        <dbReference type="ARBA" id="ARBA00022692"/>
    </source>
</evidence>
<comment type="caution">
    <text evidence="9">The sequence shown here is derived from an EMBL/GenBank/DDBJ whole genome shotgun (WGS) entry which is preliminary data.</text>
</comment>
<evidence type="ECO:0000256" key="1">
    <source>
        <dbReference type="ARBA" id="ARBA00004651"/>
    </source>
</evidence>
<protein>
    <submittedName>
        <fullName evidence="9">Potassium transporter TrkG</fullName>
    </submittedName>
</protein>
<proteinExistence type="predicted"/>
<name>A0ABU2KXS2_9ACTN</name>
<feature type="transmembrane region" description="Helical" evidence="8">
    <location>
        <begin position="193"/>
        <end position="214"/>
    </location>
</feature>
<feature type="transmembrane region" description="Helical" evidence="8">
    <location>
        <begin position="74"/>
        <end position="107"/>
    </location>
</feature>
<dbReference type="Pfam" id="PF02386">
    <property type="entry name" value="TrkH"/>
    <property type="match status" value="1"/>
</dbReference>
<evidence type="ECO:0000256" key="3">
    <source>
        <dbReference type="ARBA" id="ARBA00022475"/>
    </source>
</evidence>
<keyword evidence="5 8" id="KW-1133">Transmembrane helix</keyword>
<feature type="transmembrane region" description="Helical" evidence="8">
    <location>
        <begin position="409"/>
        <end position="431"/>
    </location>
</feature>
<keyword evidence="10" id="KW-1185">Reference proteome</keyword>
<dbReference type="PANTHER" id="PTHR32024">
    <property type="entry name" value="TRK SYSTEM POTASSIUM UPTAKE PROTEIN TRKG-RELATED"/>
    <property type="match status" value="1"/>
</dbReference>
<keyword evidence="4 8" id="KW-0812">Transmembrane</keyword>
<sequence length="448" mass="46771">MPHDLRNVLWASPARLFVVLFVVVDLAGAALLMLPVAHAEGSGLTPVEAVFTSTTALAVCGLSVIGIGSELTVFGQVVVAVLIQAGGIGIMTLASVLGVVVIHRFGLRLQLGVQAETRSLQVGDVRGIVMRVVRASLVCEALLAAVLVPRMWLGHGIPLGEALYSGLFHAISAFNNAGLSLYDASLTRFSGDALILLPVALATILGGLGFPVLLELRRHLASPRAWNLHTKLTVSTSLPLFAAGIVAITVLEWSNPATLGPLSTSAKLVDGAFHGVMPRSGGFNTLDVGGMDQSTLLVTVMLMFVGNGSAGTAGGIKVATLAVIFLIVWSEIRGHPNVHVFGRRLSPGVIREALSLLFLSMTVVVASTVALLVATPFQLDQVLFEVVSASGVVGLSTGITGDLPEPAQLLLVVLMLAGRIGPITFASALALREHTRRYDLPESRPIIG</sequence>
<reference evidence="10" key="1">
    <citation type="submission" date="2023-07" db="EMBL/GenBank/DDBJ databases">
        <title>30 novel species of actinomycetes from the DSMZ collection.</title>
        <authorList>
            <person name="Nouioui I."/>
        </authorList>
    </citation>
    <scope>NUCLEOTIDE SEQUENCE [LARGE SCALE GENOMIC DNA]</scope>
    <source>
        <strain evidence="10">DSM 45055</strain>
    </source>
</reference>
<feature type="transmembrane region" description="Helical" evidence="8">
    <location>
        <begin position="234"/>
        <end position="253"/>
    </location>
</feature>
<feature type="transmembrane region" description="Helical" evidence="8">
    <location>
        <begin position="353"/>
        <end position="374"/>
    </location>
</feature>
<feature type="transmembrane region" description="Helical" evidence="8">
    <location>
        <begin position="310"/>
        <end position="332"/>
    </location>
</feature>
<keyword evidence="3" id="KW-1003">Cell membrane</keyword>
<dbReference type="RefSeq" id="WP_311546630.1">
    <property type="nucleotide sequence ID" value="NZ_JAVREK010000021.1"/>
</dbReference>